<dbReference type="Ensembl" id="ENSCPVT00000003742.2">
    <property type="protein sequence ID" value="ENSCPVP00000003608.2"/>
    <property type="gene ID" value="ENSCPVG00000002650.2"/>
</dbReference>
<feature type="region of interest" description="Disordered" evidence="7">
    <location>
        <begin position="68"/>
        <end position="95"/>
    </location>
</feature>
<dbReference type="GO" id="GO:0016020">
    <property type="term" value="C:membrane"/>
    <property type="evidence" value="ECO:0007669"/>
    <property type="project" value="UniProtKB-SubCell"/>
</dbReference>
<evidence type="ECO:0000256" key="5">
    <source>
        <dbReference type="ARBA" id="ARBA00023136"/>
    </source>
</evidence>
<protein>
    <recommendedName>
        <fullName evidence="11">Mpv17-like protein 2</fullName>
    </recommendedName>
</protein>
<evidence type="ECO:0000256" key="8">
    <source>
        <dbReference type="SAM" id="SignalP"/>
    </source>
</evidence>
<sequence>MAASCASVAVMAASCASVGVMAASCASVAVMVASCASVAVMVEAGSGSRWCHVTPGLFHVRVAVTPGRGGGTGSSRRHREPGWCPGKGAGHPAGPGRAVPRMLLRSWRSLFTGRLLLLTNTVSCGGLLAAGDWLHQEWHRRKHPQSQLQLGRTGRMFVVGCSLGPLMHYWYLWLDWALPARGVRCLRTVLQKVLIDQLVASPTMGAWYFMAIGTLEGQSLQESWDELKEKFWEMYKADWSVWPAAQILNFLFVPPPFRVAYVNVVTLGWDTYLSYLKHRPRSPGQEPPRQSQSSAGA</sequence>
<accession>A0A8U8BHC5</accession>
<dbReference type="PANTHER" id="PTHR11266:SF8">
    <property type="entry name" value="MPV17-LIKE PROTEIN 2"/>
    <property type="match status" value="1"/>
</dbReference>
<reference evidence="9" key="2">
    <citation type="submission" date="2025-08" db="UniProtKB">
        <authorList>
            <consortium name="Ensembl"/>
        </authorList>
    </citation>
    <scope>IDENTIFICATION</scope>
</reference>
<reference evidence="9" key="1">
    <citation type="submission" date="2020-02" db="EMBL/GenBank/DDBJ databases">
        <authorList>
            <person name="Enbody D E."/>
            <person name="Pettersson E M."/>
        </authorList>
    </citation>
    <scope>NUCLEOTIDE SEQUENCE [LARGE SCALE GENOMIC DNA]</scope>
</reference>
<evidence type="ECO:0000256" key="3">
    <source>
        <dbReference type="ARBA" id="ARBA00022692"/>
    </source>
</evidence>
<organism evidence="9 10">
    <name type="scientific">Geospiza parvula</name>
    <name type="common">Small tree-finch</name>
    <name type="synonym">Camarhynchus parvulus</name>
    <dbReference type="NCBI Taxonomy" id="87175"/>
    <lineage>
        <taxon>Eukaryota</taxon>
        <taxon>Metazoa</taxon>
        <taxon>Chordata</taxon>
        <taxon>Craniata</taxon>
        <taxon>Vertebrata</taxon>
        <taxon>Euteleostomi</taxon>
        <taxon>Archelosauria</taxon>
        <taxon>Archosauria</taxon>
        <taxon>Dinosauria</taxon>
        <taxon>Saurischia</taxon>
        <taxon>Theropoda</taxon>
        <taxon>Coelurosauria</taxon>
        <taxon>Aves</taxon>
        <taxon>Neognathae</taxon>
        <taxon>Neoaves</taxon>
        <taxon>Telluraves</taxon>
        <taxon>Australaves</taxon>
        <taxon>Passeriformes</taxon>
        <taxon>Thraupidae</taxon>
        <taxon>Camarhynchus</taxon>
    </lineage>
</organism>
<reference evidence="9" key="3">
    <citation type="submission" date="2025-09" db="UniProtKB">
        <authorList>
            <consortium name="Ensembl"/>
        </authorList>
    </citation>
    <scope>IDENTIFICATION</scope>
</reference>
<evidence type="ECO:0008006" key="11">
    <source>
        <dbReference type="Google" id="ProtNLM"/>
    </source>
</evidence>
<keyword evidence="8" id="KW-0732">Signal</keyword>
<dbReference type="PANTHER" id="PTHR11266">
    <property type="entry name" value="PEROXISOMAL MEMBRANE PROTEIN 2, PXMP2 MPV17"/>
    <property type="match status" value="1"/>
</dbReference>
<name>A0A8C3MFP8_GEOPR</name>
<keyword evidence="3" id="KW-0812">Transmembrane</keyword>
<comment type="similarity">
    <text evidence="2 6">Belongs to the peroxisomal membrane protein PXMP2/4 family.</text>
</comment>
<dbReference type="AlphaFoldDB" id="A0A8C3MFP8"/>
<evidence type="ECO:0000313" key="10">
    <source>
        <dbReference type="Proteomes" id="UP000694382"/>
    </source>
</evidence>
<evidence type="ECO:0000256" key="1">
    <source>
        <dbReference type="ARBA" id="ARBA00004141"/>
    </source>
</evidence>
<evidence type="ECO:0000256" key="6">
    <source>
        <dbReference type="RuleBase" id="RU363053"/>
    </source>
</evidence>
<keyword evidence="5" id="KW-0472">Membrane</keyword>
<feature type="chain" id="PRO_5043333173" description="Mpv17-like protein 2" evidence="8">
    <location>
        <begin position="23"/>
        <end position="297"/>
    </location>
</feature>
<keyword evidence="4" id="KW-1133">Transmembrane helix</keyword>
<keyword evidence="10" id="KW-1185">Reference proteome</keyword>
<evidence type="ECO:0000256" key="4">
    <source>
        <dbReference type="ARBA" id="ARBA00022989"/>
    </source>
</evidence>
<proteinExistence type="inferred from homology"/>
<dbReference type="InterPro" id="IPR007248">
    <property type="entry name" value="Mpv17_PMP22"/>
</dbReference>
<evidence type="ECO:0000256" key="7">
    <source>
        <dbReference type="SAM" id="MobiDB-lite"/>
    </source>
</evidence>
<dbReference type="GO" id="GO:0061668">
    <property type="term" value="P:mitochondrial ribosome assembly"/>
    <property type="evidence" value="ECO:0007669"/>
    <property type="project" value="TreeGrafter"/>
</dbReference>
<comment type="subcellular location">
    <subcellularLocation>
        <location evidence="1">Membrane</location>
        <topology evidence="1">Multi-pass membrane protein</topology>
    </subcellularLocation>
</comment>
<dbReference type="GO" id="GO:0005739">
    <property type="term" value="C:mitochondrion"/>
    <property type="evidence" value="ECO:0007669"/>
    <property type="project" value="TreeGrafter"/>
</dbReference>
<evidence type="ECO:0000256" key="2">
    <source>
        <dbReference type="ARBA" id="ARBA00006824"/>
    </source>
</evidence>
<evidence type="ECO:0000313" key="9">
    <source>
        <dbReference type="Ensembl" id="ENSCPVP00000003608.2"/>
    </source>
</evidence>
<dbReference type="Pfam" id="PF04117">
    <property type="entry name" value="Mpv17_PMP22"/>
    <property type="match status" value="1"/>
</dbReference>
<accession>A0A8C3MFP8</accession>
<dbReference type="Proteomes" id="UP000694382">
    <property type="component" value="Chromosome 28"/>
</dbReference>
<feature type="signal peptide" evidence="8">
    <location>
        <begin position="1"/>
        <end position="22"/>
    </location>
</feature>